<proteinExistence type="predicted"/>
<evidence type="ECO:0000313" key="2">
    <source>
        <dbReference type="EMBL" id="RDY22401.1"/>
    </source>
</evidence>
<dbReference type="Proteomes" id="UP000243494">
    <property type="component" value="Unassembled WGS sequence"/>
</dbReference>
<dbReference type="AlphaFoldDB" id="A0A371IPJ3"/>
<dbReference type="Pfam" id="PF10668">
    <property type="entry name" value="Phage_terminase"/>
    <property type="match status" value="1"/>
</dbReference>
<protein>
    <submittedName>
        <fullName evidence="2">Terminase</fullName>
    </submittedName>
</protein>
<organism evidence="2 3">
    <name type="scientific">Romboutsia maritimum</name>
    <dbReference type="NCBI Taxonomy" id="2020948"/>
    <lineage>
        <taxon>Bacteria</taxon>
        <taxon>Bacillati</taxon>
        <taxon>Bacillota</taxon>
        <taxon>Clostridia</taxon>
        <taxon>Peptostreptococcales</taxon>
        <taxon>Peptostreptococcaceae</taxon>
        <taxon>Romboutsia</taxon>
    </lineage>
</organism>
<keyword evidence="3" id="KW-1185">Reference proteome</keyword>
<reference evidence="2 3" key="1">
    <citation type="journal article" date="2017" name="Genome Announc.">
        <title>Draft Genome Sequence of Romboutsia maritimum sp. nov. Strain CCRI-22766(T), Isolated from Coastal Estuarine Mud.</title>
        <authorList>
            <person name="Maheux A.F."/>
            <person name="Boudreau D.K."/>
            <person name="Berube E."/>
            <person name="Boissinot M."/>
            <person name="Raymond F."/>
            <person name="Brodeur S."/>
            <person name="Corbeil J."/>
            <person name="Brightwell G."/>
            <person name="Broda D."/>
            <person name="Omar R.F."/>
            <person name="Bergeron M.G."/>
        </authorList>
    </citation>
    <scope>NUCLEOTIDE SEQUENCE [LARGE SCALE GENOMIC DNA]</scope>
    <source>
        <strain evidence="2 3">CCRI-22766</strain>
    </source>
</reference>
<evidence type="ECO:0000313" key="3">
    <source>
        <dbReference type="Proteomes" id="UP000243494"/>
    </source>
</evidence>
<dbReference type="NCBIfam" id="NF040601">
    <property type="entry name" value="TerS_not_xtmA"/>
    <property type="match status" value="1"/>
</dbReference>
<accession>A0A371IPJ3</accession>
<gene>
    <name evidence="2" type="ORF">CHF27_013670</name>
</gene>
<comment type="caution">
    <text evidence="2">The sequence shown here is derived from an EMBL/GenBank/DDBJ whole genome shotgun (WGS) entry which is preliminary data.</text>
</comment>
<name>A0A371IPJ3_9FIRM</name>
<sequence length="257" mass="30089">MSNREKAFRIYKKSKGKIKNSEIANMLDVKVTTVEAWKSRDKWKLKYNKVGAPYGNKNAKGNKGGAPRGNQNARIHGLYSRSLKDNYDIYQDIKDMDMLEILQTNILILQANLIYSQKVLFVEDRNDHAIEVVKKTKNTTEYKIQFTHDKQIKALNAWSNASNALVNMIDKYIKLANTPWNLIEEERRLKVELLRNELEIITNTLNKKKDKEEEIQIGDVITKVIPNVTFLHEYKKLKKDKRSEEEFIKDYINKLVI</sequence>
<evidence type="ECO:0000259" key="1">
    <source>
        <dbReference type="Pfam" id="PF10668"/>
    </source>
</evidence>
<dbReference type="EMBL" id="NOJZ02000073">
    <property type="protein sequence ID" value="RDY22401.1"/>
    <property type="molecule type" value="Genomic_DNA"/>
</dbReference>
<dbReference type="InterPro" id="IPR018925">
    <property type="entry name" value="XtmA-like_N"/>
</dbReference>
<feature type="domain" description="PBSX phage terminase small subunit-like N-terminal" evidence="1">
    <location>
        <begin position="3"/>
        <end position="59"/>
    </location>
</feature>